<keyword evidence="11" id="KW-1185">Reference proteome</keyword>
<evidence type="ECO:0000256" key="4">
    <source>
        <dbReference type="ARBA" id="ARBA00009461"/>
    </source>
</evidence>
<sequence length="397" mass="44062">MGSLLDFLKFKITFKEVVPVQPKKKKKRRPSIISSSTNPNEPLPPGPSQKRAKTKSADVCTLKPVAVTHPKDNPRISPVTHQAPSGRMPMDKPSAVSPPPIDPTELVPTVAGAPVNLLENMTSALSSRGLTLQLGQSDELIHPAFRGPLTATQSQLLKELEELEAPEMPEPISGFVCSFCSEPLPGPHSVKLQKSYRWYEKKSKGFTVPLSWTVTATYCTLHKKEFELIPQGHARGWPKEIDWPALPKRVYAMKKSLWLVARKKTPSEFFVAALKRWIRLGPSKAKSSYHGVDNFHVEEPGYYGGQGYVSIFKTLELMFLDRKHIDKTSALAMPMNAEHLVRKVLVPEVALRLIGEDLGRPIHDPMVLETLEDSRNYGSAVFRAGGESDSDDASDSE</sequence>
<evidence type="ECO:0000256" key="7">
    <source>
        <dbReference type="ARBA" id="ARBA00023242"/>
    </source>
</evidence>
<evidence type="ECO:0000256" key="8">
    <source>
        <dbReference type="SAM" id="MobiDB-lite"/>
    </source>
</evidence>
<name>A0A0L0VSW5_9BASI</name>
<evidence type="ECO:0000313" key="10">
    <source>
        <dbReference type="EMBL" id="KNF02361.1"/>
    </source>
</evidence>
<dbReference type="PANTHER" id="PTHR41391">
    <property type="entry name" value="RESTRICTION OF TELOMERE CAPPING PROTEIN 4"/>
    <property type="match status" value="1"/>
</dbReference>
<feature type="domain" description="Restriction of telomere capping protein 4 C-terminal" evidence="9">
    <location>
        <begin position="264"/>
        <end position="382"/>
    </location>
</feature>
<comment type="subcellular location">
    <subcellularLocation>
        <location evidence="3">Cytoplasm</location>
    </subcellularLocation>
    <subcellularLocation>
        <location evidence="2">Nucleus</location>
    </subcellularLocation>
</comment>
<dbReference type="InterPro" id="IPR039024">
    <property type="entry name" value="RTC4"/>
</dbReference>
<dbReference type="OrthoDB" id="10650629at2759"/>
<dbReference type="GO" id="GO:0005634">
    <property type="term" value="C:nucleus"/>
    <property type="evidence" value="ECO:0007669"/>
    <property type="project" value="UniProtKB-SubCell"/>
</dbReference>
<evidence type="ECO:0000313" key="11">
    <source>
        <dbReference type="Proteomes" id="UP000054564"/>
    </source>
</evidence>
<evidence type="ECO:0000256" key="1">
    <source>
        <dbReference type="ARBA" id="ARBA00002738"/>
    </source>
</evidence>
<feature type="region of interest" description="Disordered" evidence="8">
    <location>
        <begin position="18"/>
        <end position="99"/>
    </location>
</feature>
<protein>
    <recommendedName>
        <fullName evidence="5">Restriction of telomere capping protein 4</fullName>
    </recommendedName>
</protein>
<evidence type="ECO:0000256" key="6">
    <source>
        <dbReference type="ARBA" id="ARBA00022490"/>
    </source>
</evidence>
<keyword evidence="6" id="KW-0963">Cytoplasm</keyword>
<reference evidence="11" key="1">
    <citation type="submission" date="2014-03" db="EMBL/GenBank/DDBJ databases">
        <title>The Genome Sequence of Puccinia striiformis f. sp. tritici PST-78.</title>
        <authorList>
            <consortium name="The Broad Institute Genome Sequencing Platform"/>
            <person name="Cuomo C."/>
            <person name="Hulbert S."/>
            <person name="Chen X."/>
            <person name="Walker B."/>
            <person name="Young S.K."/>
            <person name="Zeng Q."/>
            <person name="Gargeya S."/>
            <person name="Fitzgerald M."/>
            <person name="Haas B."/>
            <person name="Abouelleil A."/>
            <person name="Alvarado L."/>
            <person name="Arachchi H.M."/>
            <person name="Berlin A.M."/>
            <person name="Chapman S.B."/>
            <person name="Goldberg J."/>
            <person name="Griggs A."/>
            <person name="Gujja S."/>
            <person name="Hansen M."/>
            <person name="Howarth C."/>
            <person name="Imamovic A."/>
            <person name="Larimer J."/>
            <person name="McCowan C."/>
            <person name="Montmayeur A."/>
            <person name="Murphy C."/>
            <person name="Neiman D."/>
            <person name="Pearson M."/>
            <person name="Priest M."/>
            <person name="Roberts A."/>
            <person name="Saif S."/>
            <person name="Shea T."/>
            <person name="Sisk P."/>
            <person name="Sykes S."/>
            <person name="Wortman J."/>
            <person name="Nusbaum C."/>
            <person name="Birren B."/>
        </authorList>
    </citation>
    <scope>NUCLEOTIDE SEQUENCE [LARGE SCALE GENOMIC DNA]</scope>
    <source>
        <strain evidence="11">race PST-78</strain>
    </source>
</reference>
<evidence type="ECO:0000256" key="5">
    <source>
        <dbReference type="ARBA" id="ARBA00015162"/>
    </source>
</evidence>
<evidence type="ECO:0000256" key="3">
    <source>
        <dbReference type="ARBA" id="ARBA00004496"/>
    </source>
</evidence>
<dbReference type="Pfam" id="PF14474">
    <property type="entry name" value="RTC4"/>
    <property type="match status" value="1"/>
</dbReference>
<evidence type="ECO:0000256" key="2">
    <source>
        <dbReference type="ARBA" id="ARBA00004123"/>
    </source>
</evidence>
<comment type="caution">
    <text evidence="10">The sequence shown here is derived from an EMBL/GenBank/DDBJ whole genome shotgun (WGS) entry which is preliminary data.</text>
</comment>
<gene>
    <name evidence="10" type="ORF">PSTG_04269</name>
</gene>
<organism evidence="10 11">
    <name type="scientific">Puccinia striiformis f. sp. tritici PST-78</name>
    <dbReference type="NCBI Taxonomy" id="1165861"/>
    <lineage>
        <taxon>Eukaryota</taxon>
        <taxon>Fungi</taxon>
        <taxon>Dikarya</taxon>
        <taxon>Basidiomycota</taxon>
        <taxon>Pucciniomycotina</taxon>
        <taxon>Pucciniomycetes</taxon>
        <taxon>Pucciniales</taxon>
        <taxon>Pucciniaceae</taxon>
        <taxon>Puccinia</taxon>
    </lineage>
</organism>
<comment type="similarity">
    <text evidence="4">Belongs to the RTC4 family.</text>
</comment>
<accession>A0A0L0VSW5</accession>
<dbReference type="EMBL" id="AJIL01000023">
    <property type="protein sequence ID" value="KNF02361.1"/>
    <property type="molecule type" value="Genomic_DNA"/>
</dbReference>
<dbReference type="PANTHER" id="PTHR41391:SF1">
    <property type="entry name" value="RESTRICTION OF TELOMERE CAPPING PROTEIN 4"/>
    <property type="match status" value="1"/>
</dbReference>
<evidence type="ECO:0000259" key="9">
    <source>
        <dbReference type="Pfam" id="PF14474"/>
    </source>
</evidence>
<dbReference type="InterPro" id="IPR028094">
    <property type="entry name" value="RTC4_C"/>
</dbReference>
<dbReference type="GO" id="GO:0005737">
    <property type="term" value="C:cytoplasm"/>
    <property type="evidence" value="ECO:0007669"/>
    <property type="project" value="UniProtKB-SubCell"/>
</dbReference>
<dbReference type="AlphaFoldDB" id="A0A0L0VSW5"/>
<comment type="function">
    <text evidence="1">May be involved in a process influencing telomere capping.</text>
</comment>
<proteinExistence type="inferred from homology"/>
<dbReference type="Proteomes" id="UP000054564">
    <property type="component" value="Unassembled WGS sequence"/>
</dbReference>
<keyword evidence="7" id="KW-0539">Nucleus</keyword>